<dbReference type="Proteomes" id="UP000605144">
    <property type="component" value="Unassembled WGS sequence"/>
</dbReference>
<organism evidence="2 3">
    <name type="scientific">Methanothermococcus okinawensis</name>
    <dbReference type="NCBI Taxonomy" id="155863"/>
    <lineage>
        <taxon>Archaea</taxon>
        <taxon>Methanobacteriati</taxon>
        <taxon>Methanobacteriota</taxon>
        <taxon>Methanomada group</taxon>
        <taxon>Methanococci</taxon>
        <taxon>Methanococcales</taxon>
        <taxon>Methanococcaceae</taxon>
        <taxon>Methanothermococcus</taxon>
    </lineage>
</organism>
<dbReference type="GO" id="GO:0008962">
    <property type="term" value="F:phosphatidylglycerophosphatase activity"/>
    <property type="evidence" value="ECO:0007669"/>
    <property type="project" value="InterPro"/>
</dbReference>
<evidence type="ECO:0000313" key="2">
    <source>
        <dbReference type="EMBL" id="HIP16737.1"/>
    </source>
</evidence>
<dbReference type="CDD" id="cd06971">
    <property type="entry name" value="PgpA"/>
    <property type="match status" value="1"/>
</dbReference>
<gene>
    <name evidence="2" type="ORF">EYG76_00310</name>
</gene>
<accession>A0A833DRI5</accession>
<dbReference type="EMBL" id="DQSV01000007">
    <property type="protein sequence ID" value="HIP16737.1"/>
    <property type="molecule type" value="Genomic_DNA"/>
</dbReference>
<evidence type="ECO:0000313" key="3">
    <source>
        <dbReference type="Proteomes" id="UP000605144"/>
    </source>
</evidence>
<dbReference type="GO" id="GO:0006629">
    <property type="term" value="P:lipid metabolic process"/>
    <property type="evidence" value="ECO:0007669"/>
    <property type="project" value="InterPro"/>
</dbReference>
<dbReference type="Pfam" id="PF04608">
    <property type="entry name" value="PgpA"/>
    <property type="match status" value="1"/>
</dbReference>
<dbReference type="InterPro" id="IPR036681">
    <property type="entry name" value="PgpA-like_sf"/>
</dbReference>
<protein>
    <submittedName>
        <fullName evidence="2">Phosphatidylglycerophosphatase A</fullName>
    </submittedName>
</protein>
<reference evidence="2" key="1">
    <citation type="journal article" date="2020" name="ISME J.">
        <title>Gammaproteobacteria mediating utilization of methyl-, sulfur- and petroleum organic compounds in deep ocean hydrothermal plumes.</title>
        <authorList>
            <person name="Zhou Z."/>
            <person name="Liu Y."/>
            <person name="Pan J."/>
            <person name="Cron B.R."/>
            <person name="Toner B.M."/>
            <person name="Anantharaman K."/>
            <person name="Breier J.A."/>
            <person name="Dick G.J."/>
            <person name="Li M."/>
        </authorList>
    </citation>
    <scope>NUCLEOTIDE SEQUENCE</scope>
    <source>
        <strain evidence="2">SZUA-1385</strain>
    </source>
</reference>
<proteinExistence type="predicted"/>
<sequence length="143" mass="16164">MTLLKNLEKYEINLENMVDCGMELCISNEDKDSIRRKLEKIILSKLNDPNVLILLICALKLEEEGIKGNLPFDYNEDPNYIYADEIIGMAIANEISGTKGVFNFRWYDAKKPGIIGILDKEGYIFLDDAIAGFVAGCMSKVFE</sequence>
<dbReference type="SUPFAM" id="SSF101307">
    <property type="entry name" value="YutG-like"/>
    <property type="match status" value="1"/>
</dbReference>
<feature type="domain" description="YutG/PgpA" evidence="1">
    <location>
        <begin position="50"/>
        <end position="141"/>
    </location>
</feature>
<dbReference type="InterPro" id="IPR007686">
    <property type="entry name" value="YutG/PgpA"/>
</dbReference>
<dbReference type="Gene3D" id="1.10.3760.10">
    <property type="entry name" value="PgpA-like"/>
    <property type="match status" value="1"/>
</dbReference>
<comment type="caution">
    <text evidence="2">The sequence shown here is derived from an EMBL/GenBank/DDBJ whole genome shotgun (WGS) entry which is preliminary data.</text>
</comment>
<evidence type="ECO:0000259" key="1">
    <source>
        <dbReference type="Pfam" id="PF04608"/>
    </source>
</evidence>
<dbReference type="AlphaFoldDB" id="A0A833DRI5"/>
<name>A0A833DRI5_9EURY</name>